<dbReference type="GO" id="GO:0009664">
    <property type="term" value="P:plant-type cell wall organization"/>
    <property type="evidence" value="ECO:0007669"/>
    <property type="project" value="InterPro"/>
</dbReference>
<dbReference type="InterPro" id="IPR007112">
    <property type="entry name" value="Expansin/allergen_DPBB_dom"/>
</dbReference>
<accession>A0AAW1RZK0</accession>
<dbReference type="Proteomes" id="UP001445335">
    <property type="component" value="Unassembled WGS sequence"/>
</dbReference>
<dbReference type="PROSITE" id="PS50842">
    <property type="entry name" value="EXPANSIN_EG45"/>
    <property type="match status" value="1"/>
</dbReference>
<dbReference type="PANTHER" id="PTHR31867">
    <property type="entry name" value="EXPANSIN-A15"/>
    <property type="match status" value="1"/>
</dbReference>
<evidence type="ECO:0000259" key="2">
    <source>
        <dbReference type="PROSITE" id="PS50842"/>
    </source>
</evidence>
<dbReference type="InterPro" id="IPR009009">
    <property type="entry name" value="RlpA-like_DPBB"/>
</dbReference>
<feature type="signal peptide" evidence="1">
    <location>
        <begin position="1"/>
        <end position="26"/>
    </location>
</feature>
<dbReference type="AlphaFoldDB" id="A0AAW1RZK0"/>
<proteinExistence type="predicted"/>
<dbReference type="SUPFAM" id="SSF50685">
    <property type="entry name" value="Barwin-like endoglucanases"/>
    <property type="match status" value="2"/>
</dbReference>
<evidence type="ECO:0000313" key="4">
    <source>
        <dbReference type="Proteomes" id="UP001445335"/>
    </source>
</evidence>
<dbReference type="InterPro" id="IPR036908">
    <property type="entry name" value="RlpA-like_sf"/>
</dbReference>
<dbReference type="Pfam" id="PF03330">
    <property type="entry name" value="DPBB_1"/>
    <property type="match status" value="1"/>
</dbReference>
<dbReference type="EMBL" id="JALJOU010000017">
    <property type="protein sequence ID" value="KAK9839232.1"/>
    <property type="molecule type" value="Genomic_DNA"/>
</dbReference>
<feature type="domain" description="Expansin-like EG45" evidence="2">
    <location>
        <begin position="77"/>
        <end position="250"/>
    </location>
</feature>
<gene>
    <name evidence="3" type="ORF">WJX81_002973</name>
</gene>
<protein>
    <recommendedName>
        <fullName evidence="2">Expansin-like EG45 domain-containing protein</fullName>
    </recommendedName>
</protein>
<comment type="caution">
    <text evidence="3">The sequence shown here is derived from an EMBL/GenBank/DDBJ whole genome shotgun (WGS) entry which is preliminary data.</text>
</comment>
<name>A0AAW1RZK0_9CHLO</name>
<reference evidence="3 4" key="1">
    <citation type="journal article" date="2024" name="Nat. Commun.">
        <title>Phylogenomics reveals the evolutionary origins of lichenization in chlorophyte algae.</title>
        <authorList>
            <person name="Puginier C."/>
            <person name="Libourel C."/>
            <person name="Otte J."/>
            <person name="Skaloud P."/>
            <person name="Haon M."/>
            <person name="Grisel S."/>
            <person name="Petersen M."/>
            <person name="Berrin J.G."/>
            <person name="Delaux P.M."/>
            <person name="Dal Grande F."/>
            <person name="Keller J."/>
        </authorList>
    </citation>
    <scope>NUCLEOTIDE SEQUENCE [LARGE SCALE GENOMIC DNA]</scope>
    <source>
        <strain evidence="3 4">SAG 245.80</strain>
    </source>
</reference>
<feature type="chain" id="PRO_5043811021" description="Expansin-like EG45 domain-containing protein" evidence="1">
    <location>
        <begin position="27"/>
        <end position="437"/>
    </location>
</feature>
<keyword evidence="4" id="KW-1185">Reference proteome</keyword>
<sequence>MAGVMRPACTALLVALALAALAGSRAQRTTTYAPDVTDDVGGWRRGRATFFGGEERFLANFPDRGPPPEYGFGNIRYGSCGYYEQNGRQDVTYGNQVYPRNAMAALANNDPDYPGSCGRCYEIRCRSLPVIANGTTPYRLSGTYQLAAVAPNAADEHGRYYPGNPLYGQDAQLTRCWNATDGGEDSIIVHITDMCPCVQYEDTEHPSRVTGVNTPCCGDVYHFDLSYWAFERLAHPLYGIMMVDFRPLDCATHEPLTYLPGFVNQTLYGDRVESGWSFEPYRQHYSSFWSPWSGVDGHNATCQATGPDGGLTLACRECDRDGYRPFAQAGSHGALEFWTAPTPDMPQGIPALTVTLGNKGARQYCSSFNTSAIAPVNRRGNYFKFSLPLAAFQCPSGYGLERLDQVTFASNARGNVSYCLSMIALVANPADGSSLER</sequence>
<evidence type="ECO:0000313" key="3">
    <source>
        <dbReference type="EMBL" id="KAK9839232.1"/>
    </source>
</evidence>
<keyword evidence="1" id="KW-0732">Signal</keyword>
<dbReference type="CDD" id="cd22271">
    <property type="entry name" value="DPBB_EXP_N-like"/>
    <property type="match status" value="1"/>
</dbReference>
<dbReference type="Gene3D" id="2.40.40.10">
    <property type="entry name" value="RlpA-like domain"/>
    <property type="match status" value="1"/>
</dbReference>
<dbReference type="InterPro" id="IPR002963">
    <property type="entry name" value="Expansin"/>
</dbReference>
<evidence type="ECO:0000256" key="1">
    <source>
        <dbReference type="SAM" id="SignalP"/>
    </source>
</evidence>
<organism evidence="3 4">
    <name type="scientific">Elliptochloris bilobata</name>
    <dbReference type="NCBI Taxonomy" id="381761"/>
    <lineage>
        <taxon>Eukaryota</taxon>
        <taxon>Viridiplantae</taxon>
        <taxon>Chlorophyta</taxon>
        <taxon>core chlorophytes</taxon>
        <taxon>Trebouxiophyceae</taxon>
        <taxon>Trebouxiophyceae incertae sedis</taxon>
        <taxon>Elliptochloris clade</taxon>
        <taxon>Elliptochloris</taxon>
    </lineage>
</organism>